<evidence type="ECO:0000256" key="3">
    <source>
        <dbReference type="RuleBase" id="RU004514"/>
    </source>
</evidence>
<evidence type="ECO:0000259" key="4">
    <source>
        <dbReference type="Pfam" id="PF01168"/>
    </source>
</evidence>
<name>A0ABM9AI82_9GAMM</name>
<dbReference type="NCBIfam" id="TIGR00044">
    <property type="entry name" value="YggS family pyridoxal phosphate-dependent enzyme"/>
    <property type="match status" value="1"/>
</dbReference>
<keyword evidence="6" id="KW-1185">Reference proteome</keyword>
<dbReference type="InterPro" id="IPR001608">
    <property type="entry name" value="Ala_racemase_N"/>
</dbReference>
<dbReference type="EMBL" id="CAKLPX010000004">
    <property type="protein sequence ID" value="CAH0992938.1"/>
    <property type="molecule type" value="Genomic_DNA"/>
</dbReference>
<evidence type="ECO:0000313" key="6">
    <source>
        <dbReference type="Proteomes" id="UP000838100"/>
    </source>
</evidence>
<gene>
    <name evidence="5" type="ORF">SIN8267_03077</name>
</gene>
<feature type="modified residue" description="N6-(pyridoxal phosphate)lysine" evidence="2">
    <location>
        <position position="36"/>
    </location>
</feature>
<organism evidence="5 6">
    <name type="scientific">Sinobacterium norvegicum</name>
    <dbReference type="NCBI Taxonomy" id="1641715"/>
    <lineage>
        <taxon>Bacteria</taxon>
        <taxon>Pseudomonadati</taxon>
        <taxon>Pseudomonadota</taxon>
        <taxon>Gammaproteobacteria</taxon>
        <taxon>Cellvibrionales</taxon>
        <taxon>Spongiibacteraceae</taxon>
        <taxon>Sinobacterium</taxon>
    </lineage>
</organism>
<comment type="function">
    <text evidence="2">Pyridoxal 5'-phosphate (PLP)-binding protein, which is involved in PLP homeostasis.</text>
</comment>
<dbReference type="Pfam" id="PF01168">
    <property type="entry name" value="Ala_racemase_N"/>
    <property type="match status" value="1"/>
</dbReference>
<dbReference type="SUPFAM" id="SSF51419">
    <property type="entry name" value="PLP-binding barrel"/>
    <property type="match status" value="1"/>
</dbReference>
<proteinExistence type="inferred from homology"/>
<sequence>MIKIADKVNLVHERIANACQLSGRKCDEVQLLAVSKTRSPEEVAEAYQQGCRDFGENYLQDALGKISATALEHCRWHFIGKLQSNKTRAVAEHFDWMHTVDRLKIAQRLSEQRPATLPPLNICLQVNISGEESKSGIAPAELISLAEKISALSGVKLRGLMVIPAASNEPEQQRSAFANSYQLYRQLQQRFDGIDTLSMGMSGDLEAAIAEGSTIVRVGTDIFGPRAV</sequence>
<evidence type="ECO:0000256" key="2">
    <source>
        <dbReference type="HAMAP-Rule" id="MF_02087"/>
    </source>
</evidence>
<evidence type="ECO:0000313" key="5">
    <source>
        <dbReference type="EMBL" id="CAH0992938.1"/>
    </source>
</evidence>
<dbReference type="CDD" id="cd06824">
    <property type="entry name" value="PLPDE_III_Yggs_like"/>
    <property type="match status" value="1"/>
</dbReference>
<reference evidence="5" key="1">
    <citation type="submission" date="2021-12" db="EMBL/GenBank/DDBJ databases">
        <authorList>
            <person name="Rodrigo-Torres L."/>
            <person name="Arahal R. D."/>
            <person name="Lucena T."/>
        </authorList>
    </citation>
    <scope>NUCLEOTIDE SEQUENCE</scope>
    <source>
        <strain evidence="5">CECT 8267</strain>
    </source>
</reference>
<accession>A0ABM9AI82</accession>
<dbReference type="RefSeq" id="WP_237445622.1">
    <property type="nucleotide sequence ID" value="NZ_CAKLPX010000004.1"/>
</dbReference>
<evidence type="ECO:0000256" key="1">
    <source>
        <dbReference type="ARBA" id="ARBA00022898"/>
    </source>
</evidence>
<protein>
    <recommendedName>
        <fullName evidence="2">Pyridoxal phosphate homeostasis protein</fullName>
        <shortName evidence="2">PLP homeostasis protein</shortName>
    </recommendedName>
</protein>
<dbReference type="PROSITE" id="PS01211">
    <property type="entry name" value="UPF0001"/>
    <property type="match status" value="1"/>
</dbReference>
<comment type="similarity">
    <text evidence="2 3">Belongs to the pyridoxal phosphate-binding protein YggS/PROSC family.</text>
</comment>
<keyword evidence="1 2" id="KW-0663">Pyridoxal phosphate</keyword>
<dbReference type="Gene3D" id="3.20.20.10">
    <property type="entry name" value="Alanine racemase"/>
    <property type="match status" value="1"/>
</dbReference>
<dbReference type="HAMAP" id="MF_02087">
    <property type="entry name" value="PLP_homeostasis"/>
    <property type="match status" value="1"/>
</dbReference>
<dbReference type="InterPro" id="IPR029066">
    <property type="entry name" value="PLP-binding_barrel"/>
</dbReference>
<feature type="domain" description="Alanine racemase N-terminal" evidence="4">
    <location>
        <begin position="24"/>
        <end position="225"/>
    </location>
</feature>
<comment type="caution">
    <text evidence="5">The sequence shown here is derived from an EMBL/GenBank/DDBJ whole genome shotgun (WGS) entry which is preliminary data.</text>
</comment>
<dbReference type="PANTHER" id="PTHR10146:SF14">
    <property type="entry name" value="PYRIDOXAL PHOSPHATE HOMEOSTASIS PROTEIN"/>
    <property type="match status" value="1"/>
</dbReference>
<dbReference type="Proteomes" id="UP000838100">
    <property type="component" value="Unassembled WGS sequence"/>
</dbReference>
<dbReference type="PANTHER" id="PTHR10146">
    <property type="entry name" value="PROLINE SYNTHETASE CO-TRANSCRIBED BACTERIAL HOMOLOG PROTEIN"/>
    <property type="match status" value="1"/>
</dbReference>
<dbReference type="PIRSF" id="PIRSF004848">
    <property type="entry name" value="YBL036c_PLPDEIII"/>
    <property type="match status" value="1"/>
</dbReference>
<dbReference type="InterPro" id="IPR011078">
    <property type="entry name" value="PyrdxlP_homeostasis"/>
</dbReference>